<reference evidence="2" key="3">
    <citation type="submission" date="2025-09" db="UniProtKB">
        <authorList>
            <consortium name="Ensembl"/>
        </authorList>
    </citation>
    <scope>IDENTIFICATION</scope>
</reference>
<evidence type="ECO:0000313" key="2">
    <source>
        <dbReference type="Ensembl" id="ENSGEVP00005016625.1"/>
    </source>
</evidence>
<keyword evidence="3" id="KW-1185">Reference proteome</keyword>
<feature type="compositionally biased region" description="Acidic residues" evidence="1">
    <location>
        <begin position="64"/>
        <end position="74"/>
    </location>
</feature>
<organism evidence="2 3">
    <name type="scientific">Gopherus evgoodei</name>
    <name type="common">Goodes thornscrub tortoise</name>
    <dbReference type="NCBI Taxonomy" id="1825980"/>
    <lineage>
        <taxon>Eukaryota</taxon>
        <taxon>Metazoa</taxon>
        <taxon>Chordata</taxon>
        <taxon>Craniata</taxon>
        <taxon>Vertebrata</taxon>
        <taxon>Euteleostomi</taxon>
        <taxon>Archelosauria</taxon>
        <taxon>Testudinata</taxon>
        <taxon>Testudines</taxon>
        <taxon>Cryptodira</taxon>
        <taxon>Durocryptodira</taxon>
        <taxon>Testudinoidea</taxon>
        <taxon>Testudinidae</taxon>
        <taxon>Gopherus</taxon>
    </lineage>
</organism>
<reference evidence="2" key="1">
    <citation type="submission" date="2019-06" db="EMBL/GenBank/DDBJ databases">
        <title>G10K-VGP Goodes thornscrub tortoise genome, primary haplotype.</title>
        <authorList>
            <person name="Murphy B."/>
            <person name="Edwards T."/>
            <person name="Rhie A."/>
            <person name="Koren S."/>
            <person name="Phillippy A."/>
            <person name="Fedrigo O."/>
            <person name="Haase B."/>
            <person name="Mountcastle J."/>
            <person name="Lewin H."/>
            <person name="Damas J."/>
            <person name="Howe K."/>
            <person name="Formenti G."/>
            <person name="Myers G."/>
            <person name="Durbin R."/>
            <person name="Jarvis E.D."/>
        </authorList>
    </citation>
    <scope>NUCLEOTIDE SEQUENCE [LARGE SCALE GENOMIC DNA]</scope>
</reference>
<dbReference type="Proteomes" id="UP000694390">
    <property type="component" value="Chromosome 20"/>
</dbReference>
<evidence type="ECO:0000313" key="3">
    <source>
        <dbReference type="Proteomes" id="UP000694390"/>
    </source>
</evidence>
<reference evidence="2" key="2">
    <citation type="submission" date="2025-08" db="UniProtKB">
        <authorList>
            <consortium name="Ensembl"/>
        </authorList>
    </citation>
    <scope>IDENTIFICATION</scope>
</reference>
<evidence type="ECO:0000256" key="1">
    <source>
        <dbReference type="SAM" id="MobiDB-lite"/>
    </source>
</evidence>
<proteinExistence type="predicted"/>
<sequence length="109" mass="11537">GVVKATAERLRSSILLPVLDAACRGVPLPSSLTPLGVPRLAQRFGQTHSPSAMEGEPQQPQPSPDEECAQEEDDQSHNARGIPPLSHLPISHEASGAVPHQERGVTVLV</sequence>
<accession>A0A8C4WNB3</accession>
<name>A0A8C4WNB3_9SAUR</name>
<dbReference type="Ensembl" id="ENSGEVT00005017467.1">
    <property type="protein sequence ID" value="ENSGEVP00005016625.1"/>
    <property type="gene ID" value="ENSGEVG00005011799.1"/>
</dbReference>
<dbReference type="AlphaFoldDB" id="A0A8C4WNB3"/>
<protein>
    <submittedName>
        <fullName evidence="2">Uncharacterized protein</fullName>
    </submittedName>
</protein>
<feature type="region of interest" description="Disordered" evidence="1">
    <location>
        <begin position="30"/>
        <end position="109"/>
    </location>
</feature>
<dbReference type="GeneTree" id="ENSGT00950000185703"/>